<reference evidence="2" key="2">
    <citation type="submission" date="2015-01" db="EMBL/GenBank/DDBJ databases">
        <title>Evolutionary Origins and Diversification of the Mycorrhizal Mutualists.</title>
        <authorList>
            <consortium name="DOE Joint Genome Institute"/>
            <consortium name="Mycorrhizal Genomics Consortium"/>
            <person name="Kohler A."/>
            <person name="Kuo A."/>
            <person name="Nagy L.G."/>
            <person name="Floudas D."/>
            <person name="Copeland A."/>
            <person name="Barry K.W."/>
            <person name="Cichocki N."/>
            <person name="Veneault-Fourrey C."/>
            <person name="LaButti K."/>
            <person name="Lindquist E.A."/>
            <person name="Lipzen A."/>
            <person name="Lundell T."/>
            <person name="Morin E."/>
            <person name="Murat C."/>
            <person name="Riley R."/>
            <person name="Ohm R."/>
            <person name="Sun H."/>
            <person name="Tunlid A."/>
            <person name="Henrissat B."/>
            <person name="Grigoriev I.V."/>
            <person name="Hibbett D.S."/>
            <person name="Martin F."/>
        </authorList>
    </citation>
    <scope>NUCLEOTIDE SEQUENCE [LARGE SCALE GENOMIC DNA]</scope>
    <source>
        <strain evidence="2">MUT 4182</strain>
    </source>
</reference>
<dbReference type="HOGENOM" id="CLU_3034104_0_0_1"/>
<proteinExistence type="predicted"/>
<evidence type="ECO:0000313" key="1">
    <source>
        <dbReference type="EMBL" id="KIO29315.1"/>
    </source>
</evidence>
<organism evidence="1 2">
    <name type="scientific">Tulasnella calospora MUT 4182</name>
    <dbReference type="NCBI Taxonomy" id="1051891"/>
    <lineage>
        <taxon>Eukaryota</taxon>
        <taxon>Fungi</taxon>
        <taxon>Dikarya</taxon>
        <taxon>Basidiomycota</taxon>
        <taxon>Agaricomycotina</taxon>
        <taxon>Agaricomycetes</taxon>
        <taxon>Cantharellales</taxon>
        <taxon>Tulasnellaceae</taxon>
        <taxon>Tulasnella</taxon>
    </lineage>
</organism>
<evidence type="ECO:0000313" key="2">
    <source>
        <dbReference type="Proteomes" id="UP000054248"/>
    </source>
</evidence>
<dbReference type="Proteomes" id="UP000054248">
    <property type="component" value="Unassembled WGS sequence"/>
</dbReference>
<dbReference type="AlphaFoldDB" id="A0A0C3QE10"/>
<gene>
    <name evidence="1" type="ORF">M407DRAFT_170676</name>
</gene>
<sequence>MVEPTICKFSNEIRAMEDGVQDQISIAILHSAMQLLRTCPLEIGRSWKPNCGGRF</sequence>
<reference evidence="1 2" key="1">
    <citation type="submission" date="2014-04" db="EMBL/GenBank/DDBJ databases">
        <authorList>
            <consortium name="DOE Joint Genome Institute"/>
            <person name="Kuo A."/>
            <person name="Girlanda M."/>
            <person name="Perotto S."/>
            <person name="Kohler A."/>
            <person name="Nagy L.G."/>
            <person name="Floudas D."/>
            <person name="Copeland A."/>
            <person name="Barry K.W."/>
            <person name="Cichocki N."/>
            <person name="Veneault-Fourrey C."/>
            <person name="LaButti K."/>
            <person name="Lindquist E.A."/>
            <person name="Lipzen A."/>
            <person name="Lundell T."/>
            <person name="Morin E."/>
            <person name="Murat C."/>
            <person name="Sun H."/>
            <person name="Tunlid A."/>
            <person name="Henrissat B."/>
            <person name="Grigoriev I.V."/>
            <person name="Hibbett D.S."/>
            <person name="Martin F."/>
            <person name="Nordberg H.P."/>
            <person name="Cantor M.N."/>
            <person name="Hua S.X."/>
        </authorList>
    </citation>
    <scope>NUCLEOTIDE SEQUENCE [LARGE SCALE GENOMIC DNA]</scope>
    <source>
        <strain evidence="1 2">MUT 4182</strain>
    </source>
</reference>
<dbReference type="EMBL" id="KN822984">
    <property type="protein sequence ID" value="KIO29315.1"/>
    <property type="molecule type" value="Genomic_DNA"/>
</dbReference>
<name>A0A0C3QE10_9AGAM</name>
<keyword evidence="2" id="KW-1185">Reference proteome</keyword>
<accession>A0A0C3QE10</accession>
<protein>
    <submittedName>
        <fullName evidence="1">Uncharacterized protein</fullName>
    </submittedName>
</protein>